<comment type="caution">
    <text evidence="1">The sequence shown here is derived from an EMBL/GenBank/DDBJ whole genome shotgun (WGS) entry which is preliminary data.</text>
</comment>
<dbReference type="Proteomes" id="UP001057402">
    <property type="component" value="Chromosome 4"/>
</dbReference>
<evidence type="ECO:0000313" key="2">
    <source>
        <dbReference type="Proteomes" id="UP001057402"/>
    </source>
</evidence>
<dbReference type="EMBL" id="CM042883">
    <property type="protein sequence ID" value="KAI4372767.1"/>
    <property type="molecule type" value="Genomic_DNA"/>
</dbReference>
<accession>A0ACB9R2U6</accession>
<keyword evidence="2" id="KW-1185">Reference proteome</keyword>
<evidence type="ECO:0000313" key="1">
    <source>
        <dbReference type="EMBL" id="KAI4372767.1"/>
    </source>
</evidence>
<protein>
    <submittedName>
        <fullName evidence="1">Uncharacterized protein</fullName>
    </submittedName>
</protein>
<proteinExistence type="predicted"/>
<organism evidence="1 2">
    <name type="scientific">Melastoma candidum</name>
    <dbReference type="NCBI Taxonomy" id="119954"/>
    <lineage>
        <taxon>Eukaryota</taxon>
        <taxon>Viridiplantae</taxon>
        <taxon>Streptophyta</taxon>
        <taxon>Embryophyta</taxon>
        <taxon>Tracheophyta</taxon>
        <taxon>Spermatophyta</taxon>
        <taxon>Magnoliopsida</taxon>
        <taxon>eudicotyledons</taxon>
        <taxon>Gunneridae</taxon>
        <taxon>Pentapetalae</taxon>
        <taxon>rosids</taxon>
        <taxon>malvids</taxon>
        <taxon>Myrtales</taxon>
        <taxon>Melastomataceae</taxon>
        <taxon>Melastomatoideae</taxon>
        <taxon>Melastomateae</taxon>
        <taxon>Melastoma</taxon>
    </lineage>
</organism>
<sequence>MMGKAMGSGSGACWRSSMKPPPSPMVGGSATGWGGYGGMGMNLNMGMGQGQGMAIQQPNMPPPGPTPMAGGYNPMRGSGGYTQQPYGGIYRRSFEVLLSIPLYKYYTVDYD</sequence>
<gene>
    <name evidence="1" type="ORF">MLD38_010960</name>
</gene>
<reference evidence="2" key="1">
    <citation type="journal article" date="2023" name="Front. Plant Sci.">
        <title>Chromosomal-level genome assembly of Melastoma candidum provides insights into trichome evolution.</title>
        <authorList>
            <person name="Zhong Y."/>
            <person name="Wu W."/>
            <person name="Sun C."/>
            <person name="Zou P."/>
            <person name="Liu Y."/>
            <person name="Dai S."/>
            <person name="Zhou R."/>
        </authorList>
    </citation>
    <scope>NUCLEOTIDE SEQUENCE [LARGE SCALE GENOMIC DNA]</scope>
</reference>
<name>A0ACB9R2U6_9MYRT</name>